<dbReference type="PANTHER" id="PTHR30383">
    <property type="entry name" value="THIOESTERASE 1/PROTEASE 1/LYSOPHOSPHOLIPASE L1"/>
    <property type="match status" value="1"/>
</dbReference>
<dbReference type="CDD" id="cd01822">
    <property type="entry name" value="Lysophospholipase_L1_like"/>
    <property type="match status" value="1"/>
</dbReference>
<dbReference type="Proteomes" id="UP000585050">
    <property type="component" value="Unassembled WGS sequence"/>
</dbReference>
<dbReference type="Gene3D" id="3.40.50.1110">
    <property type="entry name" value="SGNH hydrolase"/>
    <property type="match status" value="1"/>
</dbReference>
<dbReference type="RefSeq" id="WP_168883779.1">
    <property type="nucleotide sequence ID" value="NZ_JABAIL010000005.1"/>
</dbReference>
<protein>
    <submittedName>
        <fullName evidence="2">Arylesterase</fullName>
    </submittedName>
</protein>
<reference evidence="2 3" key="1">
    <citation type="submission" date="2020-04" db="EMBL/GenBank/DDBJ databases">
        <title>Flammeovirga sp. SR4, a novel species isolated from seawater.</title>
        <authorList>
            <person name="Wang X."/>
        </authorList>
    </citation>
    <scope>NUCLEOTIDE SEQUENCE [LARGE SCALE GENOMIC DNA]</scope>
    <source>
        <strain evidence="2 3">SR4</strain>
    </source>
</reference>
<evidence type="ECO:0000259" key="1">
    <source>
        <dbReference type="Pfam" id="PF13472"/>
    </source>
</evidence>
<dbReference type="InterPro" id="IPR051532">
    <property type="entry name" value="Ester_Hydrolysis_Enzymes"/>
</dbReference>
<evidence type="ECO:0000313" key="3">
    <source>
        <dbReference type="Proteomes" id="UP000585050"/>
    </source>
</evidence>
<proteinExistence type="predicted"/>
<accession>A0A7X8SMT8</accession>
<sequence>MKQNSTFSILLFQLIFVLMGCSTSNEEKQDQNQASNTSVPTVSADETSSKKTIIFFGNSLTAGYGLEKEQAFPQLIQQKIDKLALPYTIVNAGLSGETTAGGLGRVDWIIGQQKPDIFVLSLGGNDALRGIDPNNTKDNLEKIIDKVKKVNPQCKILLAGILPPPNMGDDYFKAFEKLYPQISKEKNTYLLPFLLEGVAGEPSLNQADGIHPNVEGAKIVANTVFKSLQPLL</sequence>
<organism evidence="2 3">
    <name type="scientific">Flammeovirga agarivorans</name>
    <dbReference type="NCBI Taxonomy" id="2726742"/>
    <lineage>
        <taxon>Bacteria</taxon>
        <taxon>Pseudomonadati</taxon>
        <taxon>Bacteroidota</taxon>
        <taxon>Cytophagia</taxon>
        <taxon>Cytophagales</taxon>
        <taxon>Flammeovirgaceae</taxon>
        <taxon>Flammeovirga</taxon>
    </lineage>
</organism>
<dbReference type="GO" id="GO:0004622">
    <property type="term" value="F:phosphatidylcholine lysophospholipase activity"/>
    <property type="evidence" value="ECO:0007669"/>
    <property type="project" value="TreeGrafter"/>
</dbReference>
<dbReference type="SUPFAM" id="SSF52266">
    <property type="entry name" value="SGNH hydrolase"/>
    <property type="match status" value="1"/>
</dbReference>
<comment type="caution">
    <text evidence="2">The sequence shown here is derived from an EMBL/GenBank/DDBJ whole genome shotgun (WGS) entry which is preliminary data.</text>
</comment>
<evidence type="ECO:0000313" key="2">
    <source>
        <dbReference type="EMBL" id="NLR93071.1"/>
    </source>
</evidence>
<dbReference type="Pfam" id="PF13472">
    <property type="entry name" value="Lipase_GDSL_2"/>
    <property type="match status" value="1"/>
</dbReference>
<keyword evidence="3" id="KW-1185">Reference proteome</keyword>
<dbReference type="InterPro" id="IPR013830">
    <property type="entry name" value="SGNH_hydro"/>
</dbReference>
<gene>
    <name evidence="2" type="ORF">HGP29_17795</name>
</gene>
<dbReference type="PROSITE" id="PS51257">
    <property type="entry name" value="PROKAR_LIPOPROTEIN"/>
    <property type="match status" value="1"/>
</dbReference>
<name>A0A7X8SMT8_9BACT</name>
<dbReference type="AlphaFoldDB" id="A0A7X8SMT8"/>
<feature type="domain" description="SGNH hydrolase-type esterase" evidence="1">
    <location>
        <begin position="55"/>
        <end position="218"/>
    </location>
</feature>
<dbReference type="InterPro" id="IPR036514">
    <property type="entry name" value="SGNH_hydro_sf"/>
</dbReference>
<dbReference type="EMBL" id="JABAIL010000005">
    <property type="protein sequence ID" value="NLR93071.1"/>
    <property type="molecule type" value="Genomic_DNA"/>
</dbReference>
<dbReference type="PANTHER" id="PTHR30383:SF24">
    <property type="entry name" value="THIOESTERASE 1_PROTEASE 1_LYSOPHOSPHOLIPASE L1"/>
    <property type="match status" value="1"/>
</dbReference>